<dbReference type="GO" id="GO:0016646">
    <property type="term" value="F:oxidoreductase activity, acting on the CH-NH group of donors, NAD or NADP as acceptor"/>
    <property type="evidence" value="ECO:0007669"/>
    <property type="project" value="TreeGrafter"/>
</dbReference>
<dbReference type="SUPFAM" id="SSF51735">
    <property type="entry name" value="NAD(P)-binding Rossmann-fold domains"/>
    <property type="match status" value="1"/>
</dbReference>
<evidence type="ECO:0000259" key="1">
    <source>
        <dbReference type="Pfam" id="PF13460"/>
    </source>
</evidence>
<dbReference type="PANTHER" id="PTHR43355:SF2">
    <property type="entry name" value="FLAVIN REDUCTASE (NADPH)"/>
    <property type="match status" value="1"/>
</dbReference>
<dbReference type="EMBL" id="VDFR01000106">
    <property type="protein sequence ID" value="TNC41320.1"/>
    <property type="molecule type" value="Genomic_DNA"/>
</dbReference>
<dbReference type="Gene3D" id="3.40.50.720">
    <property type="entry name" value="NAD(P)-binding Rossmann-like Domain"/>
    <property type="match status" value="1"/>
</dbReference>
<dbReference type="InterPro" id="IPR036291">
    <property type="entry name" value="NAD(P)-bd_dom_sf"/>
</dbReference>
<protein>
    <submittedName>
        <fullName evidence="3">NAD-dependent epimerase/dehydratase family protein</fullName>
    </submittedName>
</protein>
<name>A0A5C4MXL2_9ACTN</name>
<dbReference type="AlphaFoldDB" id="A0A5C4MXL2"/>
<accession>A0A5C4MXL2</accession>
<dbReference type="Pfam" id="PF13460">
    <property type="entry name" value="NAD_binding_10"/>
    <property type="match status" value="1"/>
</dbReference>
<feature type="domain" description="NAD(P)-binding" evidence="1">
    <location>
        <begin position="8"/>
        <end position="197"/>
    </location>
</feature>
<proteinExistence type="predicted"/>
<evidence type="ECO:0000313" key="4">
    <source>
        <dbReference type="Proteomes" id="UP000306740"/>
    </source>
</evidence>
<reference evidence="3 4" key="1">
    <citation type="submission" date="2019-05" db="EMBL/GenBank/DDBJ databases">
        <title>Mumia sp. nov., isolated from the intestinal contents of plateau pika (Ochotona curzoniae) in the Qinghai-Tibet plateau of China.</title>
        <authorList>
            <person name="Tian Z."/>
        </authorList>
    </citation>
    <scope>NUCLEOTIDE SEQUENCE [LARGE SCALE GENOMIC DNA]</scope>
    <source>
        <strain evidence="4">527</strain>
        <strain evidence="3">Z527</strain>
    </source>
</reference>
<dbReference type="Proteomes" id="UP000306740">
    <property type="component" value="Unassembled WGS sequence"/>
</dbReference>
<dbReference type="EMBL" id="VDFR01000011">
    <property type="protein sequence ID" value="TNC50897.1"/>
    <property type="molecule type" value="Genomic_DNA"/>
</dbReference>
<evidence type="ECO:0000313" key="2">
    <source>
        <dbReference type="EMBL" id="TNC41320.1"/>
    </source>
</evidence>
<gene>
    <name evidence="3" type="ORF">FHE65_02665</name>
    <name evidence="2" type="ORF">FHE65_22565</name>
</gene>
<dbReference type="PANTHER" id="PTHR43355">
    <property type="entry name" value="FLAVIN REDUCTASE (NADPH)"/>
    <property type="match status" value="1"/>
</dbReference>
<dbReference type="RefSeq" id="WP_139105201.1">
    <property type="nucleotide sequence ID" value="NZ_VDFR01000011.1"/>
</dbReference>
<dbReference type="InterPro" id="IPR051606">
    <property type="entry name" value="Polyketide_Oxido-like"/>
</dbReference>
<dbReference type="InterPro" id="IPR016040">
    <property type="entry name" value="NAD(P)-bd_dom"/>
</dbReference>
<sequence length="214" mass="21618">MGKVMIVGAGGRAGRAATTEAVRRGHAVTAVVRDPSRCDDLAGPGVTLVVGDVTDAAALATVAAGHDAVIAAVYDSSSTAPREFFLDTARALTAGLGSAGVTRLVWVGLASLLPTSDGTALMDTDGYPNEHRGFYLAHAAATDVFASAGSDLDWVAVSPAGDFDHGGTSAGGYAVAPADADSRITYADFALALLDEAETPRTSRTHVGVERTAS</sequence>
<organism evidence="3 4">
    <name type="scientific">Mumia zhuanghuii</name>
    <dbReference type="NCBI Taxonomy" id="2585211"/>
    <lineage>
        <taxon>Bacteria</taxon>
        <taxon>Bacillati</taxon>
        <taxon>Actinomycetota</taxon>
        <taxon>Actinomycetes</taxon>
        <taxon>Propionibacteriales</taxon>
        <taxon>Nocardioidaceae</taxon>
        <taxon>Mumia</taxon>
    </lineage>
</organism>
<evidence type="ECO:0000313" key="3">
    <source>
        <dbReference type="EMBL" id="TNC50897.1"/>
    </source>
</evidence>
<dbReference type="OrthoDB" id="3191258at2"/>
<comment type="caution">
    <text evidence="3">The sequence shown here is derived from an EMBL/GenBank/DDBJ whole genome shotgun (WGS) entry which is preliminary data.</text>
</comment>